<feature type="signal peptide" evidence="3">
    <location>
        <begin position="1"/>
        <end position="24"/>
    </location>
</feature>
<proteinExistence type="predicted"/>
<keyword evidence="2" id="KW-0812">Transmembrane</keyword>
<feature type="transmembrane region" description="Helical" evidence="2">
    <location>
        <begin position="421"/>
        <end position="438"/>
    </location>
</feature>
<comment type="caution">
    <text evidence="6">The sequence shown here is derived from an EMBL/GenBank/DDBJ whole genome shotgun (WGS) entry which is preliminary data.</text>
</comment>
<feature type="region of interest" description="Disordered" evidence="1">
    <location>
        <begin position="531"/>
        <end position="553"/>
    </location>
</feature>
<keyword evidence="3" id="KW-0732">Signal</keyword>
<keyword evidence="2" id="KW-0472">Membrane</keyword>
<accession>A0A4Y8LJ88</accession>
<dbReference type="Pfam" id="PF09972">
    <property type="entry name" value="DUF2207"/>
    <property type="match status" value="1"/>
</dbReference>
<dbReference type="RefSeq" id="WP_134380967.1">
    <property type="nucleotide sequence ID" value="NZ_SORX01000003.1"/>
</dbReference>
<protein>
    <submittedName>
        <fullName evidence="6">DUF2207 domain-containing protein</fullName>
    </submittedName>
</protein>
<name>A0A4Y8LJ88_9BACL</name>
<feature type="transmembrane region" description="Helical" evidence="2">
    <location>
        <begin position="232"/>
        <end position="257"/>
    </location>
</feature>
<dbReference type="OrthoDB" id="5507254at2"/>
<evidence type="ECO:0000313" key="7">
    <source>
        <dbReference type="Proteomes" id="UP000297776"/>
    </source>
</evidence>
<dbReference type="EMBL" id="SORX01000003">
    <property type="protein sequence ID" value="TFE02265.1"/>
    <property type="molecule type" value="Genomic_DNA"/>
</dbReference>
<feature type="chain" id="PRO_5021244250" evidence="3">
    <location>
        <begin position="25"/>
        <end position="553"/>
    </location>
</feature>
<evidence type="ECO:0000256" key="2">
    <source>
        <dbReference type="SAM" id="Phobius"/>
    </source>
</evidence>
<keyword evidence="7" id="KW-1185">Reference proteome</keyword>
<dbReference type="Proteomes" id="UP000297776">
    <property type="component" value="Unassembled WGS sequence"/>
</dbReference>
<organism evidence="6 7">
    <name type="scientific">Jeotgalibacillus salarius</name>
    <dbReference type="NCBI Taxonomy" id="546023"/>
    <lineage>
        <taxon>Bacteria</taxon>
        <taxon>Bacillati</taxon>
        <taxon>Bacillota</taxon>
        <taxon>Bacilli</taxon>
        <taxon>Bacillales</taxon>
        <taxon>Caryophanaceae</taxon>
        <taxon>Jeotgalibacillus</taxon>
    </lineage>
</organism>
<gene>
    <name evidence="6" type="ORF">E2626_06710</name>
</gene>
<feature type="domain" description="Predicted membrane protein YciQ-like C-terminal" evidence="5">
    <location>
        <begin position="283"/>
        <end position="453"/>
    </location>
</feature>
<dbReference type="InterPro" id="IPR018702">
    <property type="entry name" value="DUF2207"/>
</dbReference>
<reference evidence="6 7" key="1">
    <citation type="submission" date="2019-03" db="EMBL/GenBank/DDBJ databases">
        <authorList>
            <person name="Yang Y."/>
        </authorList>
    </citation>
    <scope>NUCLEOTIDE SEQUENCE [LARGE SCALE GENOMIC DNA]</scope>
    <source>
        <strain evidence="6 7">ASL-1</strain>
    </source>
</reference>
<feature type="compositionally biased region" description="Gly residues" evidence="1">
    <location>
        <begin position="539"/>
        <end position="553"/>
    </location>
</feature>
<feature type="transmembrane region" description="Helical" evidence="2">
    <location>
        <begin position="397"/>
        <end position="415"/>
    </location>
</feature>
<dbReference type="InterPro" id="IPR048389">
    <property type="entry name" value="YciQ-like_C"/>
</dbReference>
<dbReference type="Pfam" id="PF20990">
    <property type="entry name" value="DUF2207_C"/>
    <property type="match status" value="1"/>
</dbReference>
<evidence type="ECO:0000256" key="3">
    <source>
        <dbReference type="SAM" id="SignalP"/>
    </source>
</evidence>
<evidence type="ECO:0000259" key="4">
    <source>
        <dbReference type="Pfam" id="PF09972"/>
    </source>
</evidence>
<keyword evidence="2" id="KW-1133">Transmembrane helix</keyword>
<feature type="domain" description="DUF2207" evidence="4">
    <location>
        <begin position="28"/>
        <end position="194"/>
    </location>
</feature>
<evidence type="ECO:0000313" key="6">
    <source>
        <dbReference type="EMBL" id="TFE02265.1"/>
    </source>
</evidence>
<sequence length="553" mass="60966">MNVLRITMTVVLGVFLFFPGQALAVDFSIERSDINAEVQESGDVYVTETHTYEFDGEFNGISRGLVTKKGTEITEFQAFENNDSLNIEQDGSLYRIYRSGDDETITVTLTYMIKDGVTVHEDMGQFFWPFFSEENESDYENMVITLTPPSPTEDVLALGYGEAEGTAVTDASGTVVFNLGHVSEGKNGDVKAAWNAEVFAVEGTNGEIRSDLMSEIDRQEEEAAAFAETRGWIMNIGIVVLVLEALLLGIIWIRAWVRARGIKRKADSKLSPNGPPREIMSLMGTISFNYYHMLTGQAINAALLELVRKGHVIQETEREFRLIKRNGLLDHERILAEWLFDTIGNGDTFTVKEVEQFAKKESNQKIFQDYEAKWHAAIKEEVDAEQLSENISTRRRLVMAAAAVMIPFLILFPLFDLLPGLFFSIVLIGGFLAYVLGYHPRTLEGVMINREWQRVKKNPDTNHWTEDDQMRVYLYGIGTNDEKISGPIEKKFSGFTPSMDHGGIDVATLLLLSVAISPGFESANASASSTSASSAASGSAGGVGGGGGGSGAF</sequence>
<evidence type="ECO:0000256" key="1">
    <source>
        <dbReference type="SAM" id="MobiDB-lite"/>
    </source>
</evidence>
<evidence type="ECO:0000259" key="5">
    <source>
        <dbReference type="Pfam" id="PF20990"/>
    </source>
</evidence>
<dbReference type="AlphaFoldDB" id="A0A4Y8LJ88"/>